<evidence type="ECO:0000256" key="1">
    <source>
        <dbReference type="SAM" id="MobiDB-lite"/>
    </source>
</evidence>
<organism evidence="2 3">
    <name type="scientific">Prorocentrum cordatum</name>
    <dbReference type="NCBI Taxonomy" id="2364126"/>
    <lineage>
        <taxon>Eukaryota</taxon>
        <taxon>Sar</taxon>
        <taxon>Alveolata</taxon>
        <taxon>Dinophyceae</taxon>
        <taxon>Prorocentrales</taxon>
        <taxon>Prorocentraceae</taxon>
        <taxon>Prorocentrum</taxon>
    </lineage>
</organism>
<feature type="region of interest" description="Disordered" evidence="1">
    <location>
        <begin position="443"/>
        <end position="525"/>
    </location>
</feature>
<reference evidence="2" key="1">
    <citation type="submission" date="2023-10" db="EMBL/GenBank/DDBJ databases">
        <authorList>
            <person name="Chen Y."/>
            <person name="Shah S."/>
            <person name="Dougan E. K."/>
            <person name="Thang M."/>
            <person name="Chan C."/>
        </authorList>
    </citation>
    <scope>NUCLEOTIDE SEQUENCE [LARGE SCALE GENOMIC DNA]</scope>
</reference>
<keyword evidence="3" id="KW-1185">Reference proteome</keyword>
<sequence length="525" mass="55823">EIVDVVTTFSYHVVQYLGTLVSIIEIVSTRIAQSTESFDGVGDPTLLKKDVAKNTIVTKSACSYALTTLTLKEKPIDLVKHFSELSDSDRVSPVVGTLCKFSSLHFRGCVNEHFDLTSVVSVTDVEILSAFRNMVRIFWATEGSEIVRKCIDPFWADMMNCVFEEIIIVEIAHPGAIAATSAGNVTGHLVEKSSLDRLPELPFATAQVNPEENVTLFKTYASNRCIDAILQFSADADVTEVDVKSSKDFAQPMVRAPVRVITDWLSVFCQARGAAHCAARLEKVLLQANVSEVDSDTAFKTAAGLQLCFQELVVELEKTASSSAVKGAEAMALASPVSVGLLREWAGRVALFGGARAAQLAKVFSELLRGQGDVVSSTVSTNNNLFHFASLMGTRAGLPRIAPRLQDRDLTARAVAVARATLQKSNIILATVGVESASAAKQCVSQRRGGPKHGASKGVVGQAPKASGSKRAQDGEAGGPAKKAPGGSADAGGEEGGRWRRRREAQRRLGAAPAPGAGGMPVFGH</sequence>
<evidence type="ECO:0000313" key="3">
    <source>
        <dbReference type="Proteomes" id="UP001189429"/>
    </source>
</evidence>
<accession>A0ABN9TKQ3</accession>
<feature type="compositionally biased region" description="Low complexity" evidence="1">
    <location>
        <begin position="479"/>
        <end position="488"/>
    </location>
</feature>
<dbReference type="Proteomes" id="UP001189429">
    <property type="component" value="Unassembled WGS sequence"/>
</dbReference>
<gene>
    <name evidence="2" type="ORF">PCOR1329_LOCUS40002</name>
</gene>
<protein>
    <submittedName>
        <fullName evidence="2">Uncharacterized protein</fullName>
    </submittedName>
</protein>
<name>A0ABN9TKQ3_9DINO</name>
<proteinExistence type="predicted"/>
<dbReference type="EMBL" id="CAUYUJ010014829">
    <property type="protein sequence ID" value="CAK0846531.1"/>
    <property type="molecule type" value="Genomic_DNA"/>
</dbReference>
<feature type="compositionally biased region" description="Gly residues" evidence="1">
    <location>
        <begin position="516"/>
        <end position="525"/>
    </location>
</feature>
<feature type="non-terminal residue" evidence="2">
    <location>
        <position position="1"/>
    </location>
</feature>
<comment type="caution">
    <text evidence="2">The sequence shown here is derived from an EMBL/GenBank/DDBJ whole genome shotgun (WGS) entry which is preliminary data.</text>
</comment>
<evidence type="ECO:0000313" key="2">
    <source>
        <dbReference type="EMBL" id="CAK0846531.1"/>
    </source>
</evidence>